<dbReference type="KEGG" id="gbn:GEOBRER4_03140"/>
<evidence type="ECO:0000313" key="2">
    <source>
        <dbReference type="Proteomes" id="UP000515472"/>
    </source>
</evidence>
<dbReference type="AlphaFoldDB" id="A0A6S6M1R7"/>
<proteinExistence type="predicted"/>
<organism evidence="1 2">
    <name type="scientific">Citrifermentans bremense</name>
    <dbReference type="NCBI Taxonomy" id="60035"/>
    <lineage>
        <taxon>Bacteria</taxon>
        <taxon>Pseudomonadati</taxon>
        <taxon>Thermodesulfobacteriota</taxon>
        <taxon>Desulfuromonadia</taxon>
        <taxon>Geobacterales</taxon>
        <taxon>Geobacteraceae</taxon>
        <taxon>Citrifermentans</taxon>
    </lineage>
</organism>
<sequence length="471" mass="52776">MTYALVDNATLTAVQRILGQVKTKSRDSVDTDIVALENFLQAVLFYDQIIAIDDYIPRHRDARIKSFNFVNFLRSADYNLDALAAKASEKSAELRPEIRGGEFVNEDFKRLLELLQTHIICTWDVSSSIYYLTLKGLAEKNSEEFEKYGNLAAAIFSELGDAADSGKRTSGDVALFDRYGQPIGSGYKIPGAKWGDGSTGGMTGAIKPFVASLVWLANRSIFYSLVAKYLQADTFLYPIRQAYQQHYISQSCNYGQNYPKRIVESFSSTFSEDIIAIQQGGLATASAIDLPIFGAWMARQTGDPATLITATLELRERSEFQEAREQLREVRRLFDESDIGSANKAVTKIIVDLKKASTDMRTKYGIKTKQGVPVTRLVHIYNTVAALKGLPTLPDYNFSVKLPDFLKFDKNRGFSSVYRNLTHDLSTTWSLGEARDILGSRVILDKEAFVYNPKNEDPIYRKSHSPIKSPM</sequence>
<gene>
    <name evidence="1" type="ORF">GEOBRER4_n0320</name>
</gene>
<accession>A0A6S6M1R7</accession>
<name>A0A6S6M1R7_9BACT</name>
<dbReference type="Proteomes" id="UP000515472">
    <property type="component" value="Chromosome"/>
</dbReference>
<evidence type="ECO:0000313" key="1">
    <source>
        <dbReference type="EMBL" id="BCG45564.1"/>
    </source>
</evidence>
<keyword evidence="2" id="KW-1185">Reference proteome</keyword>
<protein>
    <submittedName>
        <fullName evidence="1">Uncharacterized protein</fullName>
    </submittedName>
</protein>
<dbReference type="EMBL" id="AP023213">
    <property type="protein sequence ID" value="BCG45564.1"/>
    <property type="molecule type" value="Genomic_DNA"/>
</dbReference>
<reference evidence="1 2" key="1">
    <citation type="submission" date="2020-06" db="EMBL/GenBank/DDBJ databases">
        <title>Interaction of electrochemicaly active bacteria, Geobacter bremensis R4 on different carbon anode.</title>
        <authorList>
            <person name="Meng L."/>
            <person name="Yoshida N."/>
        </authorList>
    </citation>
    <scope>NUCLEOTIDE SEQUENCE [LARGE SCALE GENOMIC DNA]</scope>
    <source>
        <strain evidence="1 2">R4</strain>
    </source>
</reference>